<gene>
    <name evidence="2" type="ORF">WH52_14045</name>
</gene>
<feature type="transmembrane region" description="Helical" evidence="1">
    <location>
        <begin position="106"/>
        <end position="126"/>
    </location>
</feature>
<feature type="transmembrane region" description="Helical" evidence="1">
    <location>
        <begin position="48"/>
        <end position="67"/>
    </location>
</feature>
<evidence type="ECO:0000313" key="3">
    <source>
        <dbReference type="Proteomes" id="UP000194221"/>
    </source>
</evidence>
<organism evidence="2 3">
    <name type="scientific">Tenacibaculum holothuriorum</name>
    <dbReference type="NCBI Taxonomy" id="1635173"/>
    <lineage>
        <taxon>Bacteria</taxon>
        <taxon>Pseudomonadati</taxon>
        <taxon>Bacteroidota</taxon>
        <taxon>Flavobacteriia</taxon>
        <taxon>Flavobacteriales</taxon>
        <taxon>Flavobacteriaceae</taxon>
        <taxon>Tenacibaculum</taxon>
    </lineage>
</organism>
<feature type="transmembrane region" description="Helical" evidence="1">
    <location>
        <begin position="74"/>
        <end position="94"/>
    </location>
</feature>
<keyword evidence="3" id="KW-1185">Reference proteome</keyword>
<dbReference type="InParanoid" id="A0A1Y2P8Y3"/>
<accession>A0A1Y2P8Y3</accession>
<name>A0A1Y2P8Y3_9FLAO</name>
<dbReference type="RefSeq" id="WP_086031611.1">
    <property type="nucleotide sequence ID" value="NZ_LAPZ01000017.1"/>
</dbReference>
<dbReference type="Proteomes" id="UP000194221">
    <property type="component" value="Unassembled WGS sequence"/>
</dbReference>
<keyword evidence="1" id="KW-0812">Transmembrane</keyword>
<dbReference type="OrthoDB" id="9923824at2"/>
<dbReference type="EMBL" id="LAPZ01000017">
    <property type="protein sequence ID" value="OSY86902.1"/>
    <property type="molecule type" value="Genomic_DNA"/>
</dbReference>
<sequence>MKEKILLTLSLISSIVLLSFSANTLEFINAKFSFSLVNFAGISSNENYITSAIVGYIFLIIFSLVFWKKANNKTLIVILFITSLFGFLFELGAISKIFSNSFSGQHLRFGILLSLLGFYIFSSSSLSKI</sequence>
<evidence type="ECO:0000256" key="1">
    <source>
        <dbReference type="SAM" id="Phobius"/>
    </source>
</evidence>
<evidence type="ECO:0000313" key="2">
    <source>
        <dbReference type="EMBL" id="OSY86902.1"/>
    </source>
</evidence>
<keyword evidence="1" id="KW-0472">Membrane</keyword>
<dbReference type="AlphaFoldDB" id="A0A1Y2P8Y3"/>
<reference evidence="2 3" key="1">
    <citation type="submission" date="2015-03" db="EMBL/GenBank/DDBJ databases">
        <title>Genome sequence of Tenacibaculum sp. S2-2, isolated from intestinal microbiota of sea cucumber, Apostichopus japonicas.</title>
        <authorList>
            <person name="Shao Z."/>
            <person name="Wang L."/>
            <person name="Li X."/>
        </authorList>
    </citation>
    <scope>NUCLEOTIDE SEQUENCE [LARGE SCALE GENOMIC DNA]</scope>
    <source>
        <strain evidence="2 3">S2-2</strain>
    </source>
</reference>
<protein>
    <submittedName>
        <fullName evidence="2">Uncharacterized protein</fullName>
    </submittedName>
</protein>
<comment type="caution">
    <text evidence="2">The sequence shown here is derived from an EMBL/GenBank/DDBJ whole genome shotgun (WGS) entry which is preliminary data.</text>
</comment>
<proteinExistence type="predicted"/>
<keyword evidence="1" id="KW-1133">Transmembrane helix</keyword>
<dbReference type="STRING" id="1635173.WH52_14045"/>